<feature type="active site" evidence="12">
    <location>
        <position position="224"/>
    </location>
</feature>
<dbReference type="KEGG" id="wci:WS105_0861"/>
<evidence type="ECO:0000256" key="1">
    <source>
        <dbReference type="ARBA" id="ARBA00004651"/>
    </source>
</evidence>
<comment type="catalytic activity">
    <reaction evidence="12">
        <text>2 a 1,2-diacyl-sn-glycero-3-phospho-(1'-sn-glycerol) = a cardiolipin + glycerol</text>
        <dbReference type="Rhea" id="RHEA:31451"/>
        <dbReference type="ChEBI" id="CHEBI:17754"/>
        <dbReference type="ChEBI" id="CHEBI:62237"/>
        <dbReference type="ChEBI" id="CHEBI:64716"/>
    </reaction>
</comment>
<feature type="active site" evidence="12">
    <location>
        <position position="402"/>
    </location>
</feature>
<evidence type="ECO:0000256" key="6">
    <source>
        <dbReference type="ARBA" id="ARBA00022737"/>
    </source>
</evidence>
<dbReference type="KEGG" id="wce:WS08_0797"/>
<dbReference type="Proteomes" id="UP000029079">
    <property type="component" value="Chromosome"/>
</dbReference>
<dbReference type="InterPro" id="IPR030874">
    <property type="entry name" value="Cardiolipin_synth_Firmi"/>
</dbReference>
<dbReference type="InterPro" id="IPR025202">
    <property type="entry name" value="PLD-like_dom"/>
</dbReference>
<dbReference type="GO" id="GO:0008808">
    <property type="term" value="F:cardiolipin synthase activity"/>
    <property type="evidence" value="ECO:0007669"/>
    <property type="project" value="UniProtKB-UniRule"/>
</dbReference>
<dbReference type="HAMAP" id="MF_01916">
    <property type="entry name" value="Cardiolipin_synth_Cls"/>
    <property type="match status" value="1"/>
</dbReference>
<keyword evidence="16" id="KW-1185">Reference proteome</keyword>
<dbReference type="Pfam" id="PF13091">
    <property type="entry name" value="PLDc_2"/>
    <property type="match status" value="2"/>
</dbReference>
<dbReference type="EC" id="2.7.8.-" evidence="12 13"/>
<dbReference type="GO" id="GO:0005886">
    <property type="term" value="C:plasma membrane"/>
    <property type="evidence" value="ECO:0007669"/>
    <property type="project" value="UniProtKB-SubCell"/>
</dbReference>
<gene>
    <name evidence="15" type="ORF">WS74_0800</name>
</gene>
<dbReference type="GO" id="GO:0032049">
    <property type="term" value="P:cardiolipin biosynthetic process"/>
    <property type="evidence" value="ECO:0007669"/>
    <property type="project" value="UniProtKB-UniRule"/>
</dbReference>
<dbReference type="InterPro" id="IPR001736">
    <property type="entry name" value="PLipase_D/transphosphatidylase"/>
</dbReference>
<dbReference type="InterPro" id="IPR027379">
    <property type="entry name" value="CLS_N"/>
</dbReference>
<feature type="domain" description="PLD phosphodiesterase" evidence="14">
    <location>
        <begin position="217"/>
        <end position="244"/>
    </location>
</feature>
<dbReference type="FunFam" id="3.30.870.10:FF:000014">
    <property type="entry name" value="Cardiolipin synthase"/>
    <property type="match status" value="1"/>
</dbReference>
<evidence type="ECO:0000256" key="11">
    <source>
        <dbReference type="ARBA" id="ARBA00023264"/>
    </source>
</evidence>
<keyword evidence="9 12" id="KW-0472">Membrane</keyword>
<accession>A0A075TZM8</accession>
<dbReference type="InterPro" id="IPR022924">
    <property type="entry name" value="Cardiolipin_synthase"/>
</dbReference>
<dbReference type="EMBL" id="CP009223">
    <property type="protein sequence ID" value="AIM63052.1"/>
    <property type="molecule type" value="Genomic_DNA"/>
</dbReference>
<keyword evidence="10 12" id="KW-0594">Phospholipid biosynthesis</keyword>
<comment type="similarity">
    <text evidence="12">Belongs to the phospholipase D family. Cardiolipin synthase subfamily.</text>
</comment>
<dbReference type="Gene3D" id="3.30.870.10">
    <property type="entry name" value="Endonuclease Chain A"/>
    <property type="match status" value="2"/>
</dbReference>
<comment type="function">
    <text evidence="12">Catalyzes the reversible phosphatidyl group transfer from one phosphatidylglycerol molecule to another to form cardiolipin (CL) (diphosphatidylglycerol) and glycerol.</text>
</comment>
<organism evidence="15 16">
    <name type="scientific">Weissella ceti</name>
    <dbReference type="NCBI Taxonomy" id="759620"/>
    <lineage>
        <taxon>Bacteria</taxon>
        <taxon>Bacillati</taxon>
        <taxon>Bacillota</taxon>
        <taxon>Bacilli</taxon>
        <taxon>Lactobacillales</taxon>
        <taxon>Lactobacillaceae</taxon>
        <taxon>Weissella</taxon>
    </lineage>
</organism>
<dbReference type="RefSeq" id="WP_009496369.1">
    <property type="nucleotide sequence ID" value="NZ_CP009223.1"/>
</dbReference>
<dbReference type="PANTHER" id="PTHR21248">
    <property type="entry name" value="CARDIOLIPIN SYNTHASE"/>
    <property type="match status" value="1"/>
</dbReference>
<feature type="transmembrane region" description="Helical" evidence="12">
    <location>
        <begin position="34"/>
        <end position="55"/>
    </location>
</feature>
<dbReference type="NCBIfam" id="TIGR04265">
    <property type="entry name" value="bac_cardiolipin"/>
    <property type="match status" value="1"/>
</dbReference>
<feature type="transmembrane region" description="Helical" evidence="12">
    <location>
        <begin position="6"/>
        <end position="27"/>
    </location>
</feature>
<keyword evidence="5 12" id="KW-0812">Transmembrane</keyword>
<evidence type="ECO:0000259" key="14">
    <source>
        <dbReference type="PROSITE" id="PS50035"/>
    </source>
</evidence>
<keyword evidence="11 12" id="KW-1208">Phospholipid metabolism</keyword>
<evidence type="ECO:0000313" key="16">
    <source>
        <dbReference type="Proteomes" id="UP000029079"/>
    </source>
</evidence>
<proteinExistence type="inferred from homology"/>
<dbReference type="SMART" id="SM00155">
    <property type="entry name" value="PLDc"/>
    <property type="match status" value="2"/>
</dbReference>
<keyword evidence="8 12" id="KW-0443">Lipid metabolism</keyword>
<dbReference type="OrthoDB" id="9762009at2"/>
<dbReference type="STRING" id="759620.WS105_0861"/>
<evidence type="ECO:0000256" key="2">
    <source>
        <dbReference type="ARBA" id="ARBA00022475"/>
    </source>
</evidence>
<dbReference type="PROSITE" id="PS50035">
    <property type="entry name" value="PLD"/>
    <property type="match status" value="2"/>
</dbReference>
<dbReference type="PATRIC" id="fig|759620.7.peg.822"/>
<dbReference type="CDD" id="cd09112">
    <property type="entry name" value="PLDc_CLS_2"/>
    <property type="match status" value="1"/>
</dbReference>
<dbReference type="Pfam" id="PF13396">
    <property type="entry name" value="PLDc_N"/>
    <property type="match status" value="1"/>
</dbReference>
<evidence type="ECO:0000313" key="15">
    <source>
        <dbReference type="EMBL" id="AIM63052.1"/>
    </source>
</evidence>
<comment type="subcellular location">
    <subcellularLocation>
        <location evidence="1 12">Cell membrane</location>
        <topology evidence="1 12">Multi-pass membrane protein</topology>
    </subcellularLocation>
</comment>
<evidence type="ECO:0000256" key="3">
    <source>
        <dbReference type="ARBA" id="ARBA00022516"/>
    </source>
</evidence>
<evidence type="ECO:0000256" key="12">
    <source>
        <dbReference type="HAMAP-Rule" id="MF_01916"/>
    </source>
</evidence>
<feature type="active site" evidence="12">
    <location>
        <position position="229"/>
    </location>
</feature>
<dbReference type="AlphaFoldDB" id="A0A075TZM8"/>
<keyword evidence="3 12" id="KW-0444">Lipid biosynthesis</keyword>
<keyword evidence="4 12" id="KW-0808">Transferase</keyword>
<feature type="active site" evidence="12">
    <location>
        <position position="222"/>
    </location>
</feature>
<feature type="active site" evidence="12">
    <location>
        <position position="407"/>
    </location>
</feature>
<evidence type="ECO:0000256" key="8">
    <source>
        <dbReference type="ARBA" id="ARBA00023098"/>
    </source>
</evidence>
<sequence>MSAYIIWFIVAVFVLNTAAAMVTVFSGKRDIASIWAWLLVLLLFPIVGFLIYGFLGRKISSRKSDDLRTQEDLGMDQIVENQRHYLQAANADELRDIAEQDAFINLFLNNDAAVLTRKNEVDLFTDGNDLFPAIFADIENAKHHVHLEFFSIANDRLGNQLVDLLTKKAKEGLHVRVIFDQWGSHGYHRKMYKRLVDAGGHVEAFMQPRYFPITFRANFRNHRKMIIVDGEIGYIGGFNVGDEYIGRSKKFGHWRDTHSRIQGDAVLAMQSRFFMDWNATTRSSKLTFSERYFPEAGVQGKTAIQIVSSGPDQDIQQIKQGYMRAMAGAKRSITIQTPYFIPDQGVLDLLQIVAMSGVRVRLMIPNKPDHPFVYRATQYYAREMLEAGAEVYTYENGFLHAKVVTVDGVVSSVGSANMDMRSFSLNFEANAFMYNEKIAEQLEAIFEADLVHAKPLTEEDFLAQSKWMSFKQTFSRLLSPIL</sequence>
<keyword evidence="2 12" id="KW-1003">Cell membrane</keyword>
<keyword evidence="6" id="KW-0677">Repeat</keyword>
<evidence type="ECO:0000256" key="10">
    <source>
        <dbReference type="ARBA" id="ARBA00023209"/>
    </source>
</evidence>
<feature type="active site" evidence="12">
    <location>
        <position position="400"/>
    </location>
</feature>
<dbReference type="PANTHER" id="PTHR21248:SF22">
    <property type="entry name" value="PHOSPHOLIPASE D"/>
    <property type="match status" value="1"/>
</dbReference>
<feature type="domain" description="PLD phosphodiesterase" evidence="14">
    <location>
        <begin position="395"/>
        <end position="422"/>
    </location>
</feature>
<evidence type="ECO:0000256" key="9">
    <source>
        <dbReference type="ARBA" id="ARBA00023136"/>
    </source>
</evidence>
<reference evidence="15 16" key="1">
    <citation type="journal article" date="2014" name="Genome Announc.">
        <title>Complete Genome Sequences of Fish Pathogenic Weissella ceti Strains WS74 and WS105.</title>
        <authorList>
            <person name="Figueiredo H.C."/>
            <person name="Leal C.A."/>
            <person name="Dorella F.A."/>
            <person name="Carvalho A.F."/>
            <person name="Soares S.C."/>
            <person name="Pereira F.L."/>
            <person name="Azevedo V.A."/>
        </authorList>
    </citation>
    <scope>NUCLEOTIDE SEQUENCE [LARGE SCALE GENOMIC DNA]</scope>
    <source>
        <strain evidence="15 16">WS74</strain>
    </source>
</reference>
<dbReference type="CDD" id="cd09110">
    <property type="entry name" value="PLDc_CLS_1"/>
    <property type="match status" value="1"/>
</dbReference>
<name>A0A075TZM8_9LACO</name>
<evidence type="ECO:0000256" key="7">
    <source>
        <dbReference type="ARBA" id="ARBA00022989"/>
    </source>
</evidence>
<evidence type="ECO:0000256" key="4">
    <source>
        <dbReference type="ARBA" id="ARBA00022679"/>
    </source>
</evidence>
<protein>
    <recommendedName>
        <fullName evidence="12 13">Cardiolipin synthase</fullName>
        <shortName evidence="12">CL synthase</shortName>
        <ecNumber evidence="12 13">2.7.8.-</ecNumber>
    </recommendedName>
</protein>
<dbReference type="KEGG" id="wct:WS74_0800"/>
<dbReference type="SUPFAM" id="SSF56024">
    <property type="entry name" value="Phospholipase D/nuclease"/>
    <property type="match status" value="2"/>
</dbReference>
<reference evidence="16" key="2">
    <citation type="submission" date="2014-08" db="EMBL/GenBank/DDBJ databases">
        <title>Complete genome of Weissella ceti strain WS74 isolated from diseased rainbow trout in Brazil.</title>
        <authorList>
            <person name="Figueiredo H.C.P."/>
            <person name="Leal C.A.G."/>
            <person name="Pereira F.L."/>
            <person name="Soares S.C."/>
            <person name="Dorella F.A."/>
            <person name="Carvalho A.F."/>
            <person name="Azevedo V.A.C."/>
        </authorList>
    </citation>
    <scope>NUCLEOTIDE SEQUENCE [LARGE SCALE GENOMIC DNA]</scope>
    <source>
        <strain evidence="16">WS74</strain>
    </source>
</reference>
<evidence type="ECO:0000256" key="13">
    <source>
        <dbReference type="NCBIfam" id="TIGR04265"/>
    </source>
</evidence>
<evidence type="ECO:0000256" key="5">
    <source>
        <dbReference type="ARBA" id="ARBA00022692"/>
    </source>
</evidence>
<keyword evidence="7 12" id="KW-1133">Transmembrane helix</keyword>